<gene>
    <name evidence="2" type="ORF">HNP48_003006</name>
</gene>
<reference evidence="2 3" key="1">
    <citation type="submission" date="2020-08" db="EMBL/GenBank/DDBJ databases">
        <title>Functional genomics of gut bacteria from endangered species of beetles.</title>
        <authorList>
            <person name="Carlos-Shanley C."/>
        </authorList>
    </citation>
    <scope>NUCLEOTIDE SEQUENCE [LARGE SCALE GENOMIC DNA]</scope>
    <source>
        <strain evidence="2 3">S00198</strain>
    </source>
</reference>
<evidence type="ECO:0000313" key="2">
    <source>
        <dbReference type="EMBL" id="MBB6560332.1"/>
    </source>
</evidence>
<dbReference type="InterPro" id="IPR009560">
    <property type="entry name" value="DUF1176"/>
</dbReference>
<feature type="chain" id="PRO_5031105150" description="DUF1176 domain-containing protein" evidence="1">
    <location>
        <begin position="26"/>
        <end position="346"/>
    </location>
</feature>
<sequence>MRHRHAARSLALPVCLAVLALPVQAADKDPVGFRHKDWGLQCDNTRACRAVGYQAEAGDSGPVSIRLAREAGPGTPVLVDLQVSSDNATPAALNLKVGKLALTGLKGEMPRVPAGQVAALLQELQKNDEATVTAGKEQWVLSLAGASAVLLKMDEAQGRIGTPGALVRRGAKPESSVPAAVPAPVVNAVLPLPERKGDAALAKPLLAAINLKEVDERCNGDPPKPADVQVHRLTERKVLLSIPCAMGAYNFGGLNWLANDRPPYQPQPLDAEGEFDAADGSIRSSMKGRGIGDCWSMQEWHFDGKGFVLTGESGDSMCRGFAGGAWQLPSYTAKVVLPTNPASKKP</sequence>
<dbReference type="AlphaFoldDB" id="A0A7X0PF12"/>
<proteinExistence type="predicted"/>
<dbReference type="Proteomes" id="UP000575083">
    <property type="component" value="Unassembled WGS sequence"/>
</dbReference>
<name>A0A7X0PF12_9BURK</name>
<evidence type="ECO:0000256" key="1">
    <source>
        <dbReference type="SAM" id="SignalP"/>
    </source>
</evidence>
<comment type="caution">
    <text evidence="2">The sequence shown here is derived from an EMBL/GenBank/DDBJ whole genome shotgun (WGS) entry which is preliminary data.</text>
</comment>
<dbReference type="EMBL" id="JACHLK010000005">
    <property type="protein sequence ID" value="MBB6560332.1"/>
    <property type="molecule type" value="Genomic_DNA"/>
</dbReference>
<protein>
    <recommendedName>
        <fullName evidence="4">DUF1176 domain-containing protein</fullName>
    </recommendedName>
</protein>
<dbReference type="Pfam" id="PF06674">
    <property type="entry name" value="DUF1176"/>
    <property type="match status" value="1"/>
</dbReference>
<evidence type="ECO:0000313" key="3">
    <source>
        <dbReference type="Proteomes" id="UP000575083"/>
    </source>
</evidence>
<organism evidence="2 3">
    <name type="scientific">Acidovorax soli</name>
    <dbReference type="NCBI Taxonomy" id="592050"/>
    <lineage>
        <taxon>Bacteria</taxon>
        <taxon>Pseudomonadati</taxon>
        <taxon>Pseudomonadota</taxon>
        <taxon>Betaproteobacteria</taxon>
        <taxon>Burkholderiales</taxon>
        <taxon>Comamonadaceae</taxon>
        <taxon>Acidovorax</taxon>
    </lineage>
</organism>
<keyword evidence="1" id="KW-0732">Signal</keyword>
<feature type="signal peptide" evidence="1">
    <location>
        <begin position="1"/>
        <end position="25"/>
    </location>
</feature>
<dbReference type="RefSeq" id="WP_184858234.1">
    <property type="nucleotide sequence ID" value="NZ_JACHLK010000005.1"/>
</dbReference>
<keyword evidence="3" id="KW-1185">Reference proteome</keyword>
<evidence type="ECO:0008006" key="4">
    <source>
        <dbReference type="Google" id="ProtNLM"/>
    </source>
</evidence>
<accession>A0A7X0PF12</accession>